<keyword evidence="4" id="KW-1185">Reference proteome</keyword>
<evidence type="ECO:0000313" key="3">
    <source>
        <dbReference type="EMBL" id="KAE8303593.1"/>
    </source>
</evidence>
<proteinExistence type="predicted"/>
<dbReference type="Proteomes" id="UP000001548">
    <property type="component" value="Unassembled WGS sequence"/>
</dbReference>
<organism evidence="3 4">
    <name type="scientific">Giardia intestinalis (strain ATCC 50803 / WB clone C6)</name>
    <name type="common">Giardia lamblia</name>
    <dbReference type="NCBI Taxonomy" id="184922"/>
    <lineage>
        <taxon>Eukaryota</taxon>
        <taxon>Metamonada</taxon>
        <taxon>Diplomonadida</taxon>
        <taxon>Hexamitidae</taxon>
        <taxon>Giardiinae</taxon>
        <taxon>Giardia</taxon>
    </lineage>
</organism>
<reference evidence="3 4" key="1">
    <citation type="journal article" date="2007" name="Science">
        <title>Genomic minimalism in the early diverging intestinal parasite Giardia lamblia.</title>
        <authorList>
            <person name="Morrison H.G."/>
            <person name="McArthur A.G."/>
            <person name="Gillin F.D."/>
            <person name="Aley S.B."/>
            <person name="Adam R.D."/>
            <person name="Olsen G.J."/>
            <person name="Best A.A."/>
            <person name="Cande W.Z."/>
            <person name="Chen F."/>
            <person name="Cipriano M.J."/>
            <person name="Davids B.J."/>
            <person name="Dawson S.C."/>
            <person name="Elmendorf H.G."/>
            <person name="Hehl A.B."/>
            <person name="Holder M.E."/>
            <person name="Huse S.M."/>
            <person name="Kim U.U."/>
            <person name="Lasek-Nesselquist E."/>
            <person name="Manning G."/>
            <person name="Nigam A."/>
            <person name="Nixon J.E."/>
            <person name="Palm D."/>
            <person name="Passamaneck N.E."/>
            <person name="Prabhu A."/>
            <person name="Reich C.I."/>
            <person name="Reiner D.S."/>
            <person name="Samuelson J."/>
            <person name="Svard S.G."/>
            <person name="Sogin M.L."/>
        </authorList>
    </citation>
    <scope>NUCLEOTIDE SEQUENCE [LARGE SCALE GENOMIC DNA]</scope>
    <source>
        <strain evidence="3 4">WB C6</strain>
    </source>
</reference>
<protein>
    <submittedName>
        <fullName evidence="3">Uncharacterized protein</fullName>
    </submittedName>
</protein>
<dbReference type="RefSeq" id="XP_001709472.1">
    <property type="nucleotide sequence ID" value="XM_001709420.1"/>
</dbReference>
<dbReference type="EMBL" id="AACB03000002">
    <property type="protein sequence ID" value="KAE8303593.1"/>
    <property type="molecule type" value="Genomic_DNA"/>
</dbReference>
<feature type="region of interest" description="Disordered" evidence="2">
    <location>
        <begin position="231"/>
        <end position="267"/>
    </location>
</feature>
<accession>A8B428</accession>
<feature type="compositionally biased region" description="Polar residues" evidence="2">
    <location>
        <begin position="253"/>
        <end position="267"/>
    </location>
</feature>
<dbReference type="GeneID" id="5702442"/>
<gene>
    <name evidence="3" type="ORF">GL50803_0096306</name>
</gene>
<sequence>MSCVYKPTVLSGSVVHDEPDTDSASLFAQGYDNSILSLAKNADVLSEASKAFCPPQDFNKVLRPKSVGFCSCRIDPDFENFRNTVLRLLANVQEDVQGYIQAGISLRKQEYVVLVEIRDRIDRCQRDIMLFIDTFSGEHVPRLRRQSSLLEARNVKLQTRAKNLLVNELDADKYLNTEPKRTKDLLEAENLKLKKELKELKMQYALQLIRAQELIDKILDTIQVDNVTKNRPVSSCARPGSASTKKATKGELRTTQPKSSASSRQTLQSIKRQLLELKNDTIDLQASVQSDKCGPICPHERALNDLLKAIRQENEALPSSKPNIAERGGSGATSDIIAIVHAMKNLFEAAPNQLSVSADNSLQTENNALKRELASHKDRVQALEGENAALLKEISNTKQSLDRIQKSTSSLLASSSAKPQDVCRCGASIAALDVSMLLQEKSILCHKLQEKDVELTKLQAEIDEVMLELINLHERYDELEKNAASDKPKKDIDSTQCPWKPQEQTAYKDVVPHGGDRVTSESVVDFSTLYSNHKATSAMIADSSRGLAEKSTKASRPKNKGVRKELT</sequence>
<comment type="caution">
    <text evidence="3">The sequence shown here is derived from an EMBL/GenBank/DDBJ whole genome shotgun (WGS) entry which is preliminary data.</text>
</comment>
<evidence type="ECO:0000256" key="1">
    <source>
        <dbReference type="SAM" id="Coils"/>
    </source>
</evidence>
<feature type="coiled-coil region" evidence="1">
    <location>
        <begin position="448"/>
        <end position="482"/>
    </location>
</feature>
<name>A8B428_GIAIC</name>
<dbReference type="OMA" id="RCQRDIM"/>
<keyword evidence="1" id="KW-0175">Coiled coil</keyword>
<dbReference type="VEuPathDB" id="GiardiaDB:GL50803_96306"/>
<dbReference type="HOGENOM" id="CLU_480994_0_0_1"/>
<feature type="region of interest" description="Disordered" evidence="2">
    <location>
        <begin position="541"/>
        <end position="567"/>
    </location>
</feature>
<evidence type="ECO:0000313" key="4">
    <source>
        <dbReference type="Proteomes" id="UP000001548"/>
    </source>
</evidence>
<dbReference type="KEGG" id="gla:GL50803_0096306"/>
<dbReference type="AlphaFoldDB" id="A8B428"/>
<feature type="coiled-coil region" evidence="1">
    <location>
        <begin position="359"/>
        <end position="407"/>
    </location>
</feature>
<evidence type="ECO:0000256" key="2">
    <source>
        <dbReference type="SAM" id="MobiDB-lite"/>
    </source>
</evidence>